<evidence type="ECO:0000313" key="2">
    <source>
        <dbReference type="Proteomes" id="UP000184148"/>
    </source>
</evidence>
<name>A0A1M4XSS4_9FIRM</name>
<dbReference type="NCBIfam" id="NF047593">
    <property type="entry name" value="IS66_ISAeme5_TnpA"/>
    <property type="match status" value="1"/>
</dbReference>
<accession>A0A1M4XSS4</accession>
<keyword evidence="2" id="KW-1185">Reference proteome</keyword>
<protein>
    <recommendedName>
        <fullName evidence="3">Transposase</fullName>
    </recommendedName>
</protein>
<evidence type="ECO:0000313" key="1">
    <source>
        <dbReference type="EMBL" id="SHE96333.1"/>
    </source>
</evidence>
<dbReference type="AlphaFoldDB" id="A0A1M4XSS4"/>
<dbReference type="STRING" id="1121429.SAMN02745133_01507"/>
<organism evidence="1 2">
    <name type="scientific">Desulforamulus putei DSM 12395</name>
    <dbReference type="NCBI Taxonomy" id="1121429"/>
    <lineage>
        <taxon>Bacteria</taxon>
        <taxon>Bacillati</taxon>
        <taxon>Bacillota</taxon>
        <taxon>Clostridia</taxon>
        <taxon>Eubacteriales</taxon>
        <taxon>Peptococcaceae</taxon>
        <taxon>Desulforamulus</taxon>
    </lineage>
</organism>
<reference evidence="2" key="1">
    <citation type="submission" date="2016-11" db="EMBL/GenBank/DDBJ databases">
        <authorList>
            <person name="Varghese N."/>
            <person name="Submissions S."/>
        </authorList>
    </citation>
    <scope>NUCLEOTIDE SEQUENCE [LARGE SCALE GENOMIC DNA]</scope>
    <source>
        <strain evidence="2">DSM 12395</strain>
    </source>
</reference>
<sequence length="109" mass="12356">MTKAQRQKEWEDRIAAYQASGLSVREWCAAHGVNPDRLWYWLRRNKNQTASPVKTPKTPQWLPVEVSEQMPGNQNNAVLIRIGQASVEVNPGFDPAMLSEIIRILVAVC</sequence>
<dbReference type="OrthoDB" id="9808061at2"/>
<gene>
    <name evidence="1" type="ORF">SAMN02745133_01507</name>
</gene>
<proteinExistence type="predicted"/>
<dbReference type="RefSeq" id="WP_073238123.1">
    <property type="nucleotide sequence ID" value="NZ_FQUY01000009.1"/>
</dbReference>
<evidence type="ECO:0008006" key="3">
    <source>
        <dbReference type="Google" id="ProtNLM"/>
    </source>
</evidence>
<dbReference type="EMBL" id="FQUY01000009">
    <property type="protein sequence ID" value="SHE96333.1"/>
    <property type="molecule type" value="Genomic_DNA"/>
</dbReference>
<dbReference type="Proteomes" id="UP000184148">
    <property type="component" value="Unassembled WGS sequence"/>
</dbReference>